<dbReference type="InterPro" id="IPR017853">
    <property type="entry name" value="GH"/>
</dbReference>
<dbReference type="Gene3D" id="3.20.20.80">
    <property type="entry name" value="Glycosidases"/>
    <property type="match status" value="1"/>
</dbReference>
<feature type="compositionally biased region" description="Acidic residues" evidence="1">
    <location>
        <begin position="2012"/>
        <end position="2023"/>
    </location>
</feature>
<feature type="region of interest" description="Disordered" evidence="1">
    <location>
        <begin position="1105"/>
        <end position="1202"/>
    </location>
</feature>
<dbReference type="PANTHER" id="PTHR46145">
    <property type="entry name" value="HEPARANASE"/>
    <property type="match status" value="1"/>
</dbReference>
<feature type="compositionally biased region" description="Basic and acidic residues" evidence="1">
    <location>
        <begin position="1105"/>
        <end position="1121"/>
    </location>
</feature>
<feature type="compositionally biased region" description="Low complexity" evidence="1">
    <location>
        <begin position="1159"/>
        <end position="1168"/>
    </location>
</feature>
<feature type="compositionally biased region" description="Polar residues" evidence="1">
    <location>
        <begin position="1983"/>
        <end position="1994"/>
    </location>
</feature>
<evidence type="ECO:0000256" key="1">
    <source>
        <dbReference type="SAM" id="MobiDB-lite"/>
    </source>
</evidence>
<feature type="compositionally biased region" description="Basic and acidic residues" evidence="1">
    <location>
        <begin position="1775"/>
        <end position="1784"/>
    </location>
</feature>
<feature type="compositionally biased region" description="Polar residues" evidence="1">
    <location>
        <begin position="1127"/>
        <end position="1140"/>
    </location>
</feature>
<dbReference type="KEGG" id="bbif:117209874"/>
<keyword evidence="3" id="KW-1185">Reference proteome</keyword>
<feature type="compositionally biased region" description="Basic residues" evidence="1">
    <location>
        <begin position="1356"/>
        <end position="1370"/>
    </location>
</feature>
<dbReference type="PANTHER" id="PTHR46145:SF4">
    <property type="entry name" value="HEPARANASE"/>
    <property type="match status" value="1"/>
</dbReference>
<feature type="signal peptide" evidence="2">
    <location>
        <begin position="1"/>
        <end position="22"/>
    </location>
</feature>
<dbReference type="RefSeq" id="XP_033308205.1">
    <property type="nucleotide sequence ID" value="XM_033452314.1"/>
</dbReference>
<feature type="compositionally biased region" description="Polar residues" evidence="1">
    <location>
        <begin position="1216"/>
        <end position="1234"/>
    </location>
</feature>
<dbReference type="Proteomes" id="UP000515164">
    <property type="component" value="Unplaced"/>
</dbReference>
<gene>
    <name evidence="4" type="primary">LOC117209874</name>
</gene>
<feature type="compositionally biased region" description="Basic and acidic residues" evidence="1">
    <location>
        <begin position="1860"/>
        <end position="1873"/>
    </location>
</feature>
<keyword evidence="2" id="KW-0732">Signal</keyword>
<feature type="compositionally biased region" description="Polar residues" evidence="1">
    <location>
        <begin position="1307"/>
        <end position="1317"/>
    </location>
</feature>
<feature type="region of interest" description="Disordered" evidence="1">
    <location>
        <begin position="2300"/>
        <end position="2340"/>
    </location>
</feature>
<feature type="chain" id="PRO_5028221343" evidence="2">
    <location>
        <begin position="23"/>
        <end position="2530"/>
    </location>
</feature>
<feature type="compositionally biased region" description="Basic and acidic residues" evidence="1">
    <location>
        <begin position="1971"/>
        <end position="1982"/>
    </location>
</feature>
<feature type="compositionally biased region" description="Basic and acidic residues" evidence="1">
    <location>
        <begin position="2056"/>
        <end position="2069"/>
    </location>
</feature>
<name>A0A6P8N0Q3_9HYME</name>
<evidence type="ECO:0000256" key="2">
    <source>
        <dbReference type="SAM" id="SignalP"/>
    </source>
</evidence>
<feature type="compositionally biased region" description="Polar residues" evidence="1">
    <location>
        <begin position="1256"/>
        <end position="1279"/>
    </location>
</feature>
<dbReference type="SUPFAM" id="SSF51445">
    <property type="entry name" value="(Trans)glycosidases"/>
    <property type="match status" value="1"/>
</dbReference>
<feature type="region of interest" description="Disordered" evidence="1">
    <location>
        <begin position="616"/>
        <end position="635"/>
    </location>
</feature>
<feature type="region of interest" description="Disordered" evidence="1">
    <location>
        <begin position="1756"/>
        <end position="2152"/>
    </location>
</feature>
<feature type="compositionally biased region" description="Basic and acidic residues" evidence="1">
    <location>
        <begin position="1996"/>
        <end position="2011"/>
    </location>
</feature>
<feature type="compositionally biased region" description="Basic and acidic residues" evidence="1">
    <location>
        <begin position="1142"/>
        <end position="1158"/>
    </location>
</feature>
<dbReference type="GO" id="GO:0031012">
    <property type="term" value="C:extracellular matrix"/>
    <property type="evidence" value="ECO:0007669"/>
    <property type="project" value="TreeGrafter"/>
</dbReference>
<feature type="region of interest" description="Disordered" evidence="1">
    <location>
        <begin position="1216"/>
        <end position="1376"/>
    </location>
</feature>
<feature type="compositionally biased region" description="Basic and acidic residues" evidence="1">
    <location>
        <begin position="1820"/>
        <end position="1850"/>
    </location>
</feature>
<feature type="compositionally biased region" description="Basic and acidic residues" evidence="1">
    <location>
        <begin position="1927"/>
        <end position="1938"/>
    </location>
</feature>
<dbReference type="GO" id="GO:0005615">
    <property type="term" value="C:extracellular space"/>
    <property type="evidence" value="ECO:0007669"/>
    <property type="project" value="TreeGrafter"/>
</dbReference>
<evidence type="ECO:0000313" key="4">
    <source>
        <dbReference type="RefSeq" id="XP_033308205.1"/>
    </source>
</evidence>
<sequence>MKYFKQSFFFFFLFVLYDLVIGSLTEEITLNVNLKEPIAVTDEKFLSLTIDPVTLLAGNALSTDFERSINMAKALGPAYLRFAGPYSLPYFGDKNSQDKEDNRKTILSESDWVAAHQWAGKAGLDVIDCISPDIRQKESEESEDPEEIISFSDHMHFNASWQLGYECQIRCDLSADDLGRQTMALRKVLNEFPRYSNSIVTGPDVVAYNTDKQRKYLRDYFSVAAPALSAITWHPVFASITLGNGGAFIHQDNLEQDKEEMFRVIGRFIQNKPLWIAESNPEECKNLFIGALVLTRRLGNAAKINVKVFMRQPINLTRPTPNYWVSLLHKTLVGREVFDAKIQTSNENHVYLYCQCAKASNKYEKGSIVIFGVNLSPEDATINFQAAKITTVHEYVLSPGFDAANRMFAETIFLNNKLLTLTNDTVPEIYPNVLNDTKGVDLRLQSGDIGFWVVPNLQVKSCMESDVTQKKETLVEREILENLGKARDVRIRVTKSVKDQATIKNEKQRQRSNIAIYKSNIKRELKRLRRFVKKKLDDYESRSLLNVRGLSNEETSEISKQPEESVQDGLQEFKERLLRFKNLLDSSDTKIGLKKPISDLITDAISLMLKVQDTLRSMKSKPGSNENRVKSSRSVKESLNTLYDRLTRTNLDESIDPRENKMDQGSKRTKRDLLVEIGESVDSLLRKGPRDDDVEERKCDSKIGWLKNIKKKTRPSLVQFESDDSGESTLRKIFDPVEDFSNDDVFFEDSSLNRDYDYVFAGNSPLNKDCSRNDEQRNRKIEGNSRKKPSKMDYLNDHLWTELDDTDDYPFYDPIDFIEDSRPWNDPMEVALEDSTELSEEQIYEPLKNNEFDNEDESRIIGIESNEDHEAQDDYYESNNFPRNHRLVYGPLTDPDAFIMKTYGSGKNNRAGNEKEFRVVGSQSNRVQRVQGDKSRLKGTNDYYECTDFPKNHRPTYGPLIVPDATVLRYTLTRQPSNKRKNYANEKASSDYYLRSILKGFDFPIEADHPRNKKLKRESKDLHAVLDQEMINEDDANSKNCNCRVIRHSKGRSKREAIESMESEIEQIPMEASVGFRKDIVKSGVREDADVEVFSEIREELLEKIKSQAEPSKPKTGRDTKTPLQIEASTEHFNANTASSILRDDSDKEEFSEFKDSPIENAESSNESASKKIAQDREEASSEIEKEENIGPKFESNIPSLQSRSDLKFYSQILPTDQSTILDSKEQTSSTGSLETLKHDEKVFFHGQSDKKNEENTSTSTTRYTAVDQRYSTPDQGYSTPFVVEEFAKEKGETEEAEEAETRKVESLSTTVKTATLSEETIEEESENNYDNGNAVGASSKREVKLEQVPHEKVRLANRPRLPKQSKKQTKLNVSKPQESKLWKRIRTLKAIRDLFRKLKESGTISVPRLRPSKYEEQRRNRTERLKQLRKKLSDKVQVTLKKYEKGDDDMVEKEKSEQKRSLRRREVWETVRTSEDFADMIDRERLAYILMYPPMKHDLKREASTSDEVETIEVPVTEIIRAKNVRQRVFTPDNRRNFRDTTIIEHPNPDKLKEKIIQLTNLYQSKISRGGRSDENKGNDKVYFALVEDVQRPRIFYYEEDPENEGKRNMRALSSRPFYNSKYRHNRLIQKPHRESLKAAQYTKEESDEFPGGKEIYIIDPSEYKGGHPSLQLYSPSTSRINSRVKIAPKNKYEVSWDPISSSEPYRIRQTTDKREGRMPSENSQEPSKSAEKLLQILIENLDSETTDKLFKKLTGRSVADDKGEHFTNSISKSKKETGRRQSEEDEQLEIIFESKENSKESVSMDDNTQGAKRRRKNYRDVSQEKLSEESVEKDEESEKISESRENSKESVSLDDDTQGNRRQRENYRDVSEENVEEDEKFHNIPESRENSKESVSLDDNTQGSRRQRENYRDVSGENVEEDEKFDNIPESRENSKESVSLDDNTQGSRRQRENYRDVSAENVEEDEKFDNIPESRENSKESVSLDDNTQGSRRQRENYRDVSGEKLSEENVDEDKVDEEFEKVSESRENSNQSISLDDDTQGSGRQRGNYGDVSKEKLSEENLDEGKENEEFENISVGRKNSKENVSLDDDTQNSRRQGENYEDVSGEEIQTEREDVSETLIPEENATNANISEGDSEEEATHIRIRRNANTRSKEEYLKSVPSILMRKISKASQKTELDNYLHVKQSPGKISGENPSKLRIEKAKERFNVVPDKKFYGKAVANIKKQIYLTKRSNNDEFKKYRYFPKNLKITSTLPSRSYNSFTKKNSVDPYKKLFEDYQNESDFIEKGSELRKNKKRSVDASYKDGNVSNVQELGNEKKNERNKKSNKEVDLKEESLSNKREVLMVLPWVKRSSRPRRETIDQEKIGKNNKADKVQPFVLQHLDGSYNPKNPISGQIDDVEKSLIQKIPLEKFTAKGNINRRKNIKRNKKDDDGLSSLLQKSIPKLGNVVVNGLNKAENFTGSVEQLILNLDEKYNKTLKDEPRGNSTMSVDPDQSIFHNAIVNVKKFFILLNGITNILRDIHNP</sequence>
<feature type="compositionally biased region" description="Basic and acidic residues" evidence="1">
    <location>
        <begin position="1236"/>
        <end position="1255"/>
    </location>
</feature>
<feature type="compositionally biased region" description="Polar residues" evidence="1">
    <location>
        <begin position="1939"/>
        <end position="1950"/>
    </location>
</feature>
<feature type="compositionally biased region" description="Basic and acidic residues" evidence="1">
    <location>
        <begin position="2320"/>
        <end position="2340"/>
    </location>
</feature>
<proteinExistence type="predicted"/>
<feature type="compositionally biased region" description="Basic and acidic residues" evidence="1">
    <location>
        <begin position="1908"/>
        <end position="1917"/>
    </location>
</feature>
<feature type="compositionally biased region" description="Basic and acidic residues" evidence="1">
    <location>
        <begin position="1169"/>
        <end position="1190"/>
    </location>
</feature>
<feature type="region of interest" description="Disordered" evidence="1">
    <location>
        <begin position="767"/>
        <end position="789"/>
    </location>
</feature>
<feature type="region of interest" description="Disordered" evidence="1">
    <location>
        <begin position="1705"/>
        <end position="1734"/>
    </location>
</feature>
<feature type="compositionally biased region" description="Polar residues" evidence="1">
    <location>
        <begin position="2032"/>
        <end position="2049"/>
    </location>
</feature>
<dbReference type="GeneID" id="117209874"/>
<feature type="compositionally biased region" description="Polar residues" evidence="1">
    <location>
        <begin position="1895"/>
        <end position="1906"/>
    </location>
</feature>
<feature type="compositionally biased region" description="Basic and acidic residues" evidence="1">
    <location>
        <begin position="1286"/>
        <end position="1306"/>
    </location>
</feature>
<reference evidence="4" key="1">
    <citation type="submission" date="2025-08" db="UniProtKB">
        <authorList>
            <consortium name="RefSeq"/>
        </authorList>
    </citation>
    <scope>IDENTIFICATION</scope>
    <source>
        <tissue evidence="4">Muscle</tissue>
    </source>
</reference>
<feature type="compositionally biased region" description="Polar residues" evidence="1">
    <location>
        <begin position="1802"/>
        <end position="1812"/>
    </location>
</feature>
<feature type="compositionally biased region" description="Basic and acidic residues" evidence="1">
    <location>
        <begin position="1707"/>
        <end position="1720"/>
    </location>
</feature>
<feature type="compositionally biased region" description="Basic and acidic residues" evidence="1">
    <location>
        <begin position="1952"/>
        <end position="1961"/>
    </location>
</feature>
<protein>
    <submittedName>
        <fullName evidence="4">Uncharacterized protein LOC117209874</fullName>
    </submittedName>
</protein>
<organism evidence="3 4">
    <name type="scientific">Bombus bifarius</name>
    <dbReference type="NCBI Taxonomy" id="103933"/>
    <lineage>
        <taxon>Eukaryota</taxon>
        <taxon>Metazoa</taxon>
        <taxon>Ecdysozoa</taxon>
        <taxon>Arthropoda</taxon>
        <taxon>Hexapoda</taxon>
        <taxon>Insecta</taxon>
        <taxon>Pterygota</taxon>
        <taxon>Neoptera</taxon>
        <taxon>Endopterygota</taxon>
        <taxon>Hymenoptera</taxon>
        <taxon>Apocrita</taxon>
        <taxon>Aculeata</taxon>
        <taxon>Apoidea</taxon>
        <taxon>Anthophila</taxon>
        <taxon>Apidae</taxon>
        <taxon>Bombus</taxon>
        <taxon>Pyrobombus</taxon>
    </lineage>
</organism>
<evidence type="ECO:0000313" key="3">
    <source>
        <dbReference type="Proteomes" id="UP000515164"/>
    </source>
</evidence>
<feature type="compositionally biased region" description="Basic and acidic residues" evidence="1">
    <location>
        <begin position="1881"/>
        <end position="1894"/>
    </location>
</feature>
<accession>A0A6P8N0Q3</accession>
<feature type="compositionally biased region" description="Basic and acidic residues" evidence="1">
    <location>
        <begin position="769"/>
        <end position="789"/>
    </location>
</feature>
<feature type="compositionally biased region" description="Basic and acidic residues" evidence="1">
    <location>
        <begin position="1340"/>
        <end position="1355"/>
    </location>
</feature>
<feature type="compositionally biased region" description="Polar residues" evidence="1">
    <location>
        <begin position="616"/>
        <end position="626"/>
    </location>
</feature>